<keyword evidence="2" id="KW-1185">Reference proteome</keyword>
<reference evidence="1" key="1">
    <citation type="submission" date="2021-08" db="EMBL/GenBank/DDBJ databases">
        <title>The first chromosome-level gecko genome reveals the dynamic sex chromosomes of Neotropical dwarf geckos (Sphaerodactylidae: Sphaerodactylus).</title>
        <authorList>
            <person name="Pinto B.J."/>
            <person name="Keating S.E."/>
            <person name="Gamble T."/>
        </authorList>
    </citation>
    <scope>NUCLEOTIDE SEQUENCE</scope>
    <source>
        <strain evidence="1">TG3544</strain>
    </source>
</reference>
<dbReference type="Proteomes" id="UP000827872">
    <property type="component" value="Linkage Group LG08"/>
</dbReference>
<gene>
    <name evidence="1" type="ORF">K3G42_004173</name>
</gene>
<proteinExistence type="predicted"/>
<evidence type="ECO:0000313" key="1">
    <source>
        <dbReference type="EMBL" id="KAH8001321.1"/>
    </source>
</evidence>
<comment type="caution">
    <text evidence="1">The sequence shown here is derived from an EMBL/GenBank/DDBJ whole genome shotgun (WGS) entry which is preliminary data.</text>
</comment>
<organism evidence="1 2">
    <name type="scientific">Sphaerodactylus townsendi</name>
    <dbReference type="NCBI Taxonomy" id="933632"/>
    <lineage>
        <taxon>Eukaryota</taxon>
        <taxon>Metazoa</taxon>
        <taxon>Chordata</taxon>
        <taxon>Craniata</taxon>
        <taxon>Vertebrata</taxon>
        <taxon>Euteleostomi</taxon>
        <taxon>Lepidosauria</taxon>
        <taxon>Squamata</taxon>
        <taxon>Bifurcata</taxon>
        <taxon>Gekkota</taxon>
        <taxon>Sphaerodactylidae</taxon>
        <taxon>Sphaerodactylus</taxon>
    </lineage>
</organism>
<dbReference type="EMBL" id="CM037621">
    <property type="protein sequence ID" value="KAH8001321.1"/>
    <property type="molecule type" value="Genomic_DNA"/>
</dbReference>
<sequence>MLIDWKTQELYFRDPCIHQQTPAMVSGVLHKDLLGLPIEYEDFQDVFEERGSNTLSLHQPYHCGIELILGAPLPIKRQYSFMEPKEQALQDFLGKNVRHFLGFVGFSHISTLFVKKKSLYRSQHLQRTATASRRQVDDSEEFEVARILDS</sequence>
<protein>
    <submittedName>
        <fullName evidence="1">Uncharacterized protein</fullName>
    </submittedName>
</protein>
<evidence type="ECO:0000313" key="2">
    <source>
        <dbReference type="Proteomes" id="UP000827872"/>
    </source>
</evidence>
<accession>A0ACB8F7V6</accession>
<name>A0ACB8F7V6_9SAUR</name>